<name>A0A3D8J6S4_9HELI</name>
<dbReference type="Gene3D" id="3.40.1690.10">
    <property type="entry name" value="secretion proteins EscU"/>
    <property type="match status" value="1"/>
</dbReference>
<proteinExistence type="inferred from homology"/>
<organism evidence="2 3">
    <name type="scientific">Helicobacter aurati</name>
    <dbReference type="NCBI Taxonomy" id="137778"/>
    <lineage>
        <taxon>Bacteria</taxon>
        <taxon>Pseudomonadati</taxon>
        <taxon>Campylobacterota</taxon>
        <taxon>Epsilonproteobacteria</taxon>
        <taxon>Campylobacterales</taxon>
        <taxon>Helicobacteraceae</taxon>
        <taxon>Helicobacter</taxon>
    </lineage>
</organism>
<dbReference type="Pfam" id="PF01312">
    <property type="entry name" value="Bac_export_2"/>
    <property type="match status" value="1"/>
</dbReference>
<dbReference type="SUPFAM" id="SSF160544">
    <property type="entry name" value="EscU C-terminal domain-like"/>
    <property type="match status" value="1"/>
</dbReference>
<evidence type="ECO:0000313" key="2">
    <source>
        <dbReference type="EMBL" id="RDU72594.1"/>
    </source>
</evidence>
<dbReference type="Proteomes" id="UP000256424">
    <property type="component" value="Unassembled WGS sequence"/>
</dbReference>
<dbReference type="EMBL" id="NXLW01000006">
    <property type="protein sequence ID" value="RDU72594.1"/>
    <property type="molecule type" value="Genomic_DNA"/>
</dbReference>
<keyword evidence="2" id="KW-0282">Flagellum</keyword>
<comment type="similarity">
    <text evidence="1">Belongs to the type III secretion exporter family.</text>
</comment>
<accession>A0A3D8J6S4</accession>
<sequence length="92" mass="10224">MRKKAAALAYEELKDYAPRIVASGQGRIAEAIIAKAEEFNVPLFCNAELVDSLVKMDINSNVPPELYQAVVDIFIWLQNTENDSTISTGKQH</sequence>
<keyword evidence="3" id="KW-1185">Reference proteome</keyword>
<dbReference type="PANTHER" id="PTHR30531">
    <property type="entry name" value="FLAGELLAR BIOSYNTHETIC PROTEIN FLHB"/>
    <property type="match status" value="1"/>
</dbReference>
<dbReference type="OrthoDB" id="5244399at2"/>
<dbReference type="GO" id="GO:0005886">
    <property type="term" value="C:plasma membrane"/>
    <property type="evidence" value="ECO:0007669"/>
    <property type="project" value="TreeGrafter"/>
</dbReference>
<gene>
    <name evidence="2" type="ORF">CQA66_04635</name>
</gene>
<evidence type="ECO:0000256" key="1">
    <source>
        <dbReference type="ARBA" id="ARBA00010690"/>
    </source>
</evidence>
<comment type="caution">
    <text evidence="2">The sequence shown here is derived from an EMBL/GenBank/DDBJ whole genome shotgun (WGS) entry which is preliminary data.</text>
</comment>
<protein>
    <submittedName>
        <fullName evidence="2">Flagellar biosynthesis protein FlhB</fullName>
    </submittedName>
</protein>
<reference evidence="2 3" key="1">
    <citation type="submission" date="2018-04" db="EMBL/GenBank/DDBJ databases">
        <title>Novel Campyloabacter and Helicobacter Species and Strains.</title>
        <authorList>
            <person name="Mannion A.J."/>
            <person name="Shen Z."/>
            <person name="Fox J.G."/>
        </authorList>
    </citation>
    <scope>NUCLEOTIDE SEQUENCE [LARGE SCALE GENOMIC DNA]</scope>
    <source>
        <strain evidence="2 3">MIT 97-5075</strain>
    </source>
</reference>
<dbReference type="InterPro" id="IPR029025">
    <property type="entry name" value="T3SS_substrate_exporter_C"/>
</dbReference>
<dbReference type="RefSeq" id="WP_104763597.1">
    <property type="nucleotide sequence ID" value="NZ_FZPM01000025.1"/>
</dbReference>
<dbReference type="GO" id="GO:0009306">
    <property type="term" value="P:protein secretion"/>
    <property type="evidence" value="ECO:0007669"/>
    <property type="project" value="InterPro"/>
</dbReference>
<keyword evidence="2" id="KW-0966">Cell projection</keyword>
<dbReference type="PANTHER" id="PTHR30531:SF12">
    <property type="entry name" value="FLAGELLAR BIOSYNTHETIC PROTEIN FLHB"/>
    <property type="match status" value="1"/>
</dbReference>
<evidence type="ECO:0000313" key="3">
    <source>
        <dbReference type="Proteomes" id="UP000256424"/>
    </source>
</evidence>
<keyword evidence="2" id="KW-0969">Cilium</keyword>
<dbReference type="AlphaFoldDB" id="A0A3D8J6S4"/>
<dbReference type="InterPro" id="IPR006135">
    <property type="entry name" value="T3SS_substrate_exporter"/>
</dbReference>